<dbReference type="Pfam" id="PF22640">
    <property type="entry name" value="ManC_GMP_beta-helix"/>
    <property type="match status" value="1"/>
</dbReference>
<dbReference type="PANTHER" id="PTHR46390">
    <property type="entry name" value="MANNOSE-1-PHOSPHATE GUANYLYLTRANSFERASE"/>
    <property type="match status" value="1"/>
</dbReference>
<dbReference type="InterPro" id="IPR006375">
    <property type="entry name" value="Man1P_GuaTrfase/Man6P_Isoase"/>
</dbReference>
<dbReference type="CDD" id="cd02213">
    <property type="entry name" value="cupin_PMI_typeII_C"/>
    <property type="match status" value="1"/>
</dbReference>
<accession>A0A437LYT4</accession>
<dbReference type="FunFam" id="2.60.120.10:FF:000032">
    <property type="entry name" value="Mannose-1-phosphate guanylyltransferase/mannose-6-phosphate isomerase"/>
    <property type="match status" value="1"/>
</dbReference>
<evidence type="ECO:0000259" key="7">
    <source>
        <dbReference type="Pfam" id="PF22640"/>
    </source>
</evidence>
<dbReference type="GO" id="GO:0004475">
    <property type="term" value="F:mannose-1-phosphate guanylyltransferase (GTP) activity"/>
    <property type="evidence" value="ECO:0007669"/>
    <property type="project" value="UniProtKB-EC"/>
</dbReference>
<dbReference type="InterPro" id="IPR054566">
    <property type="entry name" value="ManC/GMP-like_b-helix"/>
</dbReference>
<dbReference type="RefSeq" id="WP_127790022.1">
    <property type="nucleotide sequence ID" value="NZ_SACL01000013.1"/>
</dbReference>
<dbReference type="SUPFAM" id="SSF51182">
    <property type="entry name" value="RmlC-like cupins"/>
    <property type="match status" value="1"/>
</dbReference>
<dbReference type="OrthoDB" id="9806359at2"/>
<dbReference type="AlphaFoldDB" id="A0A437LYT4"/>
<evidence type="ECO:0000313" key="9">
    <source>
        <dbReference type="Proteomes" id="UP000282957"/>
    </source>
</evidence>
<dbReference type="GO" id="GO:0009298">
    <property type="term" value="P:GDP-mannose biosynthetic process"/>
    <property type="evidence" value="ECO:0007669"/>
    <property type="project" value="TreeGrafter"/>
</dbReference>
<evidence type="ECO:0000256" key="3">
    <source>
        <dbReference type="ARBA" id="ARBA00022741"/>
    </source>
</evidence>
<dbReference type="PANTHER" id="PTHR46390:SF1">
    <property type="entry name" value="MANNOSE-1-PHOSPHATE GUANYLYLTRANSFERASE"/>
    <property type="match status" value="1"/>
</dbReference>
<feature type="domain" description="MannoseP isomerase/GMP-like beta-helix" evidence="7">
    <location>
        <begin position="76"/>
        <end position="125"/>
    </location>
</feature>
<organism evidence="8 9">
    <name type="scientific">Rhodovarius crocodyli</name>
    <dbReference type="NCBI Taxonomy" id="1979269"/>
    <lineage>
        <taxon>Bacteria</taxon>
        <taxon>Pseudomonadati</taxon>
        <taxon>Pseudomonadota</taxon>
        <taxon>Alphaproteobacteria</taxon>
        <taxon>Acetobacterales</taxon>
        <taxon>Roseomonadaceae</taxon>
        <taxon>Rhodovarius</taxon>
    </lineage>
</organism>
<reference evidence="8 9" key="1">
    <citation type="submission" date="2019-01" db="EMBL/GenBank/DDBJ databases">
        <authorList>
            <person name="Chen W.-M."/>
        </authorList>
    </citation>
    <scope>NUCLEOTIDE SEQUENCE [LARGE SCALE GENOMIC DNA]</scope>
    <source>
        <strain evidence="8 9">CCP-6</strain>
    </source>
</reference>
<keyword evidence="8" id="KW-0808">Transferase</keyword>
<dbReference type="GO" id="GO:0016853">
    <property type="term" value="F:isomerase activity"/>
    <property type="evidence" value="ECO:0007669"/>
    <property type="project" value="UniProtKB-KW"/>
</dbReference>
<dbReference type="InterPro" id="IPR001538">
    <property type="entry name" value="Man6P_isomerase-2_C"/>
</dbReference>
<dbReference type="NCBIfam" id="TIGR01479">
    <property type="entry name" value="GMP_PMI"/>
    <property type="match status" value="1"/>
</dbReference>
<dbReference type="InterPro" id="IPR051161">
    <property type="entry name" value="Mannose-6P_isomerase_type2"/>
</dbReference>
<keyword evidence="8" id="KW-0413">Isomerase</keyword>
<dbReference type="InterPro" id="IPR014710">
    <property type="entry name" value="RmlC-like_jellyroll"/>
</dbReference>
<feature type="non-terminal residue" evidence="8">
    <location>
        <position position="1"/>
    </location>
</feature>
<dbReference type="EC" id="2.7.7.13" evidence="1"/>
<comment type="catalytic activity">
    <reaction evidence="5">
        <text>alpha-D-mannose 1-phosphate + GTP + H(+) = GDP-alpha-D-mannose + diphosphate</text>
        <dbReference type="Rhea" id="RHEA:15229"/>
        <dbReference type="ChEBI" id="CHEBI:15378"/>
        <dbReference type="ChEBI" id="CHEBI:33019"/>
        <dbReference type="ChEBI" id="CHEBI:37565"/>
        <dbReference type="ChEBI" id="CHEBI:57527"/>
        <dbReference type="ChEBI" id="CHEBI:58409"/>
        <dbReference type="EC" id="2.7.7.13"/>
    </reaction>
</comment>
<name>A0A437LYT4_9PROT</name>
<evidence type="ECO:0000256" key="1">
    <source>
        <dbReference type="ARBA" id="ARBA00012387"/>
    </source>
</evidence>
<feature type="domain" description="Mannose-6-phosphate isomerase type II C-terminal" evidence="6">
    <location>
        <begin position="132"/>
        <end position="243"/>
    </location>
</feature>
<dbReference type="Pfam" id="PF01050">
    <property type="entry name" value="MannoseP_isomer"/>
    <property type="match status" value="1"/>
</dbReference>
<evidence type="ECO:0000259" key="6">
    <source>
        <dbReference type="Pfam" id="PF01050"/>
    </source>
</evidence>
<keyword evidence="3" id="KW-0547">Nucleotide-binding</keyword>
<evidence type="ECO:0000256" key="2">
    <source>
        <dbReference type="ARBA" id="ARBA00022695"/>
    </source>
</evidence>
<proteinExistence type="predicted"/>
<sequence>AMAGAQRDLDFIRLDPAPFAATPNISIDYAVMERTQNGAVVPCSIGWSDVGSWAALWDIGEKDADGNVTKGPVHLVGTSNSYVRSEGMLTGVVGLDDAVIVVTDDAVLAMHRSKAQDVKKLVEKLRAARLKQATEHRRMYRPWGWYEGLIQGSRFQVKQIAVRPGSKLSLQKHFHRAEHWVVVNGTAIVERDGERIMLRENESVYLPLGCVHRLENPGKIPLTLIEVQVGSYLGEDDIVRIEDTYGRA</sequence>
<dbReference type="Gene3D" id="2.60.120.10">
    <property type="entry name" value="Jelly Rolls"/>
    <property type="match status" value="1"/>
</dbReference>
<keyword evidence="4" id="KW-0342">GTP-binding</keyword>
<dbReference type="InterPro" id="IPR029044">
    <property type="entry name" value="Nucleotide-diphossugar_trans"/>
</dbReference>
<dbReference type="Gene3D" id="3.90.550.10">
    <property type="entry name" value="Spore Coat Polysaccharide Biosynthesis Protein SpsA, Chain A"/>
    <property type="match status" value="1"/>
</dbReference>
<evidence type="ECO:0000313" key="8">
    <source>
        <dbReference type="EMBL" id="RVT90580.1"/>
    </source>
</evidence>
<dbReference type="Proteomes" id="UP000282957">
    <property type="component" value="Unassembled WGS sequence"/>
</dbReference>
<keyword evidence="9" id="KW-1185">Reference proteome</keyword>
<dbReference type="EMBL" id="SACL01000013">
    <property type="protein sequence ID" value="RVT90580.1"/>
    <property type="molecule type" value="Genomic_DNA"/>
</dbReference>
<dbReference type="GO" id="GO:0005525">
    <property type="term" value="F:GTP binding"/>
    <property type="evidence" value="ECO:0007669"/>
    <property type="project" value="UniProtKB-KW"/>
</dbReference>
<evidence type="ECO:0000256" key="5">
    <source>
        <dbReference type="ARBA" id="ARBA00047343"/>
    </source>
</evidence>
<protein>
    <recommendedName>
        <fullName evidence="1">mannose-1-phosphate guanylyltransferase</fullName>
        <ecNumber evidence="1">2.7.7.13</ecNumber>
    </recommendedName>
</protein>
<gene>
    <name evidence="8" type="ORF">EOD42_23390</name>
</gene>
<dbReference type="GO" id="GO:0000271">
    <property type="term" value="P:polysaccharide biosynthetic process"/>
    <property type="evidence" value="ECO:0007669"/>
    <property type="project" value="InterPro"/>
</dbReference>
<comment type="caution">
    <text evidence="8">The sequence shown here is derived from an EMBL/GenBank/DDBJ whole genome shotgun (WGS) entry which is preliminary data.</text>
</comment>
<evidence type="ECO:0000256" key="4">
    <source>
        <dbReference type="ARBA" id="ARBA00023134"/>
    </source>
</evidence>
<dbReference type="InterPro" id="IPR011051">
    <property type="entry name" value="RmlC_Cupin_sf"/>
</dbReference>
<keyword evidence="2 8" id="KW-0548">Nucleotidyltransferase</keyword>